<accession>A0AA95K570</accession>
<proteinExistence type="predicted"/>
<evidence type="ECO:0000313" key="1">
    <source>
        <dbReference type="EMBL" id="WGL96750.1"/>
    </source>
</evidence>
<gene>
    <name evidence="1" type="ORF">QE207_09570</name>
</gene>
<dbReference type="AlphaFoldDB" id="A0AA95K570"/>
<organism evidence="1 2">
    <name type="scientific">Arsenophonus nasoniae</name>
    <name type="common">son-killer infecting Nasonia vitripennis</name>
    <dbReference type="NCBI Taxonomy" id="638"/>
    <lineage>
        <taxon>Bacteria</taxon>
        <taxon>Pseudomonadati</taxon>
        <taxon>Pseudomonadota</taxon>
        <taxon>Gammaproteobacteria</taxon>
        <taxon>Enterobacterales</taxon>
        <taxon>Morganellaceae</taxon>
        <taxon>Arsenophonus</taxon>
    </lineage>
</organism>
<protein>
    <submittedName>
        <fullName evidence="1">Uncharacterized protein</fullName>
    </submittedName>
</protein>
<name>A0AA95K570_9GAMM</name>
<evidence type="ECO:0000313" key="2">
    <source>
        <dbReference type="Proteomes" id="UP001177597"/>
    </source>
</evidence>
<dbReference type="EMBL" id="CP123498">
    <property type="protein sequence ID" value="WGL96750.1"/>
    <property type="molecule type" value="Genomic_DNA"/>
</dbReference>
<dbReference type="Proteomes" id="UP001177597">
    <property type="component" value="Chromosome"/>
</dbReference>
<sequence length="69" mass="7963">MLTSLMFTGSDSEYAKQQALRYDNIIHKLEGCQDRDIHENINRLAPNSHTLQAIRKQIIVISGNRQFGY</sequence>
<dbReference type="RefSeq" id="WP_280630166.1">
    <property type="nucleotide sequence ID" value="NZ_CP123498.1"/>
</dbReference>
<reference evidence="1" key="1">
    <citation type="submission" date="2023-04" db="EMBL/GenBank/DDBJ databases">
        <title>Genome dynamics across the evolutionary transition to endosymbiosis.</title>
        <authorList>
            <person name="Siozios S."/>
            <person name="Nadal-Jimenez P."/>
            <person name="Azagi T."/>
            <person name="Sprong H."/>
            <person name="Frost C.L."/>
            <person name="Parratt S.R."/>
            <person name="Taylor G."/>
            <person name="Brettell L."/>
            <person name="Lew K.C."/>
            <person name="Croft L."/>
            <person name="King K.C."/>
            <person name="Brockhurst M.A."/>
            <person name="Hypsa V."/>
            <person name="Novakova E."/>
            <person name="Darby A.C."/>
            <person name="Hurst G.D.D."/>
        </authorList>
    </citation>
    <scope>NUCLEOTIDE SEQUENCE</scope>
    <source>
        <strain evidence="1">AIh</strain>
    </source>
</reference>